<dbReference type="SUPFAM" id="SSF55729">
    <property type="entry name" value="Acyl-CoA N-acyltransferases (Nat)"/>
    <property type="match status" value="1"/>
</dbReference>
<feature type="compositionally biased region" description="Basic and acidic residues" evidence="1">
    <location>
        <begin position="879"/>
        <end position="888"/>
    </location>
</feature>
<evidence type="ECO:0000313" key="3">
    <source>
        <dbReference type="RefSeq" id="XP_033457046.1"/>
    </source>
</evidence>
<feature type="compositionally biased region" description="Basic and acidic residues" evidence="1">
    <location>
        <begin position="799"/>
        <end position="811"/>
    </location>
</feature>
<dbReference type="InterPro" id="IPR016181">
    <property type="entry name" value="Acyl_CoA_acyltransferase"/>
</dbReference>
<accession>A0A6J3LW60</accession>
<sequence>MSAPSLSHHESRLQLAQVLDDPDQPTTSKGGCSNTDTLPESGIFRESKPPTTAGTRLQQTSTKSVAPITCVPPHLRARLNQSPHILKHQAHGKTTPDQEVVGSNEFKGSDASACVAASGTTNMAPAIEPDAKDYISKSSSAFAKDSVIERQQAKPDTSAIEPNPSTEEVTRPNNPLNRRPKVQSSATRSTSKNATDNIARRPSKRSKDPTRSPRMKIPNQPANLQPPYPSTQRHNPQNAAQLQFGSPKQQVHSIGSAHRKTSEKKSARRQLGWATKADFPSPETDDGNTWRAPACRSLSPPWTPRAIPGDSEDGGGLKGWSGEWTPRASPGNSEDGGGLKGWNGEWAPAPTEWDKRPAFTSKQSSTTIQDWLSSINKAMEGIPQHSPIPPKVYLGGKTYVFNGSKNESSKLCPMGDITPVYWIPSTIEDKQPLPFIRQFRVTFRPFRGDCQDWDKDDDGDGLWWHHRVEGGFFIPDNVRQPEIVGPDPDESFTDVLARENDFGSARHAKNRVRKERALREQSIEAEIRAATRMNRLLPATTTETRRDGAHEQPIYQHEKSPSLRFAKLADAACLLALYNHCILNTCQTSEASPCLQKDIFERVRSAQVSKLPFLIAYEPGHLVKASKSHKARHGGHVEDRQMPDVILGFADVQKYDQKYTSSQFASTVGIQVFTHRGHLRQGIATCLLDKLISILDADYLEQYSNRYIVHDAELIARAPPRPITNILMHVPYHRYDEMTWLWQWLNNQFGFRECGNLQEIGCKSDKPVSLAIFQRRTSRPHENVPCPETPTPTPTPAKSAHEKFKGEDARSTRSSRGKRRRRKRDVPRSTANSETKDQPEIPKDAEPGKHHSTTPQQGNEVQTHPQDAKIQAPQQATKVQDHPREIKVQAHPQYTKAPGTVEVSTW</sequence>
<dbReference type="OrthoDB" id="2129362at2759"/>
<name>A0A6J3LW60_9PEZI</name>
<evidence type="ECO:0000313" key="2">
    <source>
        <dbReference type="Proteomes" id="UP000504637"/>
    </source>
</evidence>
<feature type="compositionally biased region" description="Basic residues" evidence="1">
    <location>
        <begin position="813"/>
        <end position="825"/>
    </location>
</feature>
<reference evidence="3" key="3">
    <citation type="submission" date="2025-08" db="UniProtKB">
        <authorList>
            <consortium name="RefSeq"/>
        </authorList>
    </citation>
    <scope>IDENTIFICATION</scope>
    <source>
        <strain evidence="3">CBS 342.82</strain>
    </source>
</reference>
<evidence type="ECO:0000256" key="1">
    <source>
        <dbReference type="SAM" id="MobiDB-lite"/>
    </source>
</evidence>
<feature type="compositionally biased region" description="Polar residues" evidence="1">
    <location>
        <begin position="163"/>
        <end position="196"/>
    </location>
</feature>
<feature type="region of interest" description="Disordered" evidence="1">
    <location>
        <begin position="1"/>
        <end position="67"/>
    </location>
</feature>
<feature type="compositionally biased region" description="Polar residues" evidence="1">
    <location>
        <begin position="230"/>
        <end position="253"/>
    </location>
</feature>
<reference evidence="3" key="1">
    <citation type="submission" date="2020-01" db="EMBL/GenBank/DDBJ databases">
        <authorList>
            <consortium name="DOE Joint Genome Institute"/>
            <person name="Haridas S."/>
            <person name="Albert R."/>
            <person name="Binder M."/>
            <person name="Bloem J."/>
            <person name="Labutti K."/>
            <person name="Salamov A."/>
            <person name="Andreopoulos B."/>
            <person name="Baker S.E."/>
            <person name="Barry K."/>
            <person name="Bills G."/>
            <person name="Bluhm B.H."/>
            <person name="Cannon C."/>
            <person name="Castanera R."/>
            <person name="Culley D.E."/>
            <person name="Daum C."/>
            <person name="Ezra D."/>
            <person name="Gonzalez J.B."/>
            <person name="Henrissat B."/>
            <person name="Kuo A."/>
            <person name="Liang C."/>
            <person name="Lipzen A."/>
            <person name="Lutzoni F."/>
            <person name="Magnuson J."/>
            <person name="Mondo S."/>
            <person name="Nolan M."/>
            <person name="Ohm R."/>
            <person name="Pangilinan J."/>
            <person name="Park H.-J."/>
            <person name="Ramirez L."/>
            <person name="Alfaro M."/>
            <person name="Sun H."/>
            <person name="Tritt A."/>
            <person name="Yoshinaga Y."/>
            <person name="Zwiers L.-H."/>
            <person name="Turgeon B.G."/>
            <person name="Goodwin S.B."/>
            <person name="Spatafora J.W."/>
            <person name="Crous P.W."/>
            <person name="Grigoriev I.V."/>
        </authorList>
    </citation>
    <scope>NUCLEOTIDE SEQUENCE</scope>
    <source>
        <strain evidence="3">CBS 342.82</strain>
    </source>
</reference>
<dbReference type="GeneID" id="54363436"/>
<feature type="compositionally biased region" description="Polar residues" evidence="1">
    <location>
        <begin position="853"/>
        <end position="865"/>
    </location>
</feature>
<dbReference type="Proteomes" id="UP000504637">
    <property type="component" value="Unplaced"/>
</dbReference>
<protein>
    <recommendedName>
        <fullName evidence="4">N-acetyltransferase domain-containing protein</fullName>
    </recommendedName>
</protein>
<reference evidence="3" key="2">
    <citation type="submission" date="2020-04" db="EMBL/GenBank/DDBJ databases">
        <authorList>
            <consortium name="NCBI Genome Project"/>
        </authorList>
    </citation>
    <scope>NUCLEOTIDE SEQUENCE</scope>
    <source>
        <strain evidence="3">CBS 342.82</strain>
    </source>
</reference>
<dbReference type="Gene3D" id="3.40.630.30">
    <property type="match status" value="1"/>
</dbReference>
<proteinExistence type="predicted"/>
<dbReference type="AlphaFoldDB" id="A0A6J3LW60"/>
<evidence type="ECO:0008006" key="4">
    <source>
        <dbReference type="Google" id="ProtNLM"/>
    </source>
</evidence>
<feature type="compositionally biased region" description="Polar residues" evidence="1">
    <location>
        <begin position="24"/>
        <end position="38"/>
    </location>
</feature>
<feature type="region of interest" description="Disordered" evidence="1">
    <location>
        <begin position="776"/>
        <end position="906"/>
    </location>
</feature>
<feature type="compositionally biased region" description="Polar residues" evidence="1">
    <location>
        <begin position="49"/>
        <end position="64"/>
    </location>
</feature>
<gene>
    <name evidence="3" type="ORF">K489DRAFT_383561</name>
</gene>
<organism evidence="3">
    <name type="scientific">Dissoconium aciculare CBS 342.82</name>
    <dbReference type="NCBI Taxonomy" id="1314786"/>
    <lineage>
        <taxon>Eukaryota</taxon>
        <taxon>Fungi</taxon>
        <taxon>Dikarya</taxon>
        <taxon>Ascomycota</taxon>
        <taxon>Pezizomycotina</taxon>
        <taxon>Dothideomycetes</taxon>
        <taxon>Dothideomycetidae</taxon>
        <taxon>Mycosphaerellales</taxon>
        <taxon>Dissoconiaceae</taxon>
        <taxon>Dissoconium</taxon>
    </lineage>
</organism>
<feature type="region of interest" description="Disordered" evidence="1">
    <location>
        <begin position="145"/>
        <end position="320"/>
    </location>
</feature>
<dbReference type="RefSeq" id="XP_033457046.1">
    <property type="nucleotide sequence ID" value="XM_033605636.1"/>
</dbReference>
<feature type="compositionally biased region" description="Basic residues" evidence="1">
    <location>
        <begin position="257"/>
        <end position="268"/>
    </location>
</feature>
<feature type="compositionally biased region" description="Basic and acidic residues" evidence="1">
    <location>
        <begin position="834"/>
        <end position="849"/>
    </location>
</feature>
<keyword evidence="2" id="KW-1185">Reference proteome</keyword>